<sequence length="525" mass="58893">MPPPDKAFLDKVDAFETAIQEGALHVAADLDKELKETKGFRLGAGLTDRLARARAEMKRLNDWARWGGNISREELIKAAEVLKDAKMAMSELAQKVGSLRDRWKKLDTVSGAAPKALWERFDAACTAAYAPAAAHFKHLADERHANAAKGQALLDEANAEVGRFQVEGSHDWKHLAATVQRLTLAWSHLGAIDRKEKKRLDTEFHRALQVLEEPLGSRREHEREQREALIDEVRNLNPHDRHMLDALRSAQERWQHAAKALPLERKAEQALWQRFRAACDEVFNRRKESAHAADAERKAHQVAKEAICARLEQLDDVSNAPAALRQAASEWHAIGPVPRANEAKLDKRYHAAISAVQHKVDSARRAASVAQASRLRDKLRLVQELEDSVANGGDTSTDWEARWTALPALQPADLESTLERRFRAALDARNGNRDGYVTQLKANQTRLMDGLLRLEIVAGVDSGAEFARDRLRLQVEVLQTSLKSGQKPVTQFAQFLELLALPALSDARSATRLEHLYPRIGRDHR</sequence>
<dbReference type="InterPro" id="IPR007139">
    <property type="entry name" value="DUF349"/>
</dbReference>
<dbReference type="AlphaFoldDB" id="A0A4Y9SUL2"/>
<dbReference type="OrthoDB" id="5523335at2"/>
<reference evidence="1 2" key="1">
    <citation type="submission" date="2019-03" db="EMBL/GenBank/DDBJ databases">
        <title>Draft Genome Sequence of Massilia arenosa sp. nov., a Novel Massilia Species Isolated from a Sandy-loam Maize Soil.</title>
        <authorList>
            <person name="Raths R."/>
            <person name="Peta V."/>
            <person name="Bucking H."/>
        </authorList>
    </citation>
    <scope>NUCLEOTIDE SEQUENCE [LARGE SCALE GENOMIC DNA]</scope>
    <source>
        <strain evidence="1 2">MC02</strain>
    </source>
</reference>
<proteinExistence type="predicted"/>
<protein>
    <submittedName>
        <fullName evidence="1">DUF349 domain-containing protein</fullName>
    </submittedName>
</protein>
<organism evidence="1 2">
    <name type="scientific">Zemynaea arenosa</name>
    <dbReference type="NCBI Taxonomy" id="2561931"/>
    <lineage>
        <taxon>Bacteria</taxon>
        <taxon>Pseudomonadati</taxon>
        <taxon>Pseudomonadota</taxon>
        <taxon>Betaproteobacteria</taxon>
        <taxon>Burkholderiales</taxon>
        <taxon>Oxalobacteraceae</taxon>
        <taxon>Telluria group</taxon>
        <taxon>Zemynaea</taxon>
    </lineage>
</organism>
<dbReference type="EMBL" id="SPVF01000004">
    <property type="protein sequence ID" value="TFW30311.1"/>
    <property type="molecule type" value="Genomic_DNA"/>
</dbReference>
<gene>
    <name evidence="1" type="ORF">E4L96_00130</name>
</gene>
<evidence type="ECO:0000313" key="2">
    <source>
        <dbReference type="Proteomes" id="UP000298438"/>
    </source>
</evidence>
<keyword evidence="2" id="KW-1185">Reference proteome</keyword>
<evidence type="ECO:0000313" key="1">
    <source>
        <dbReference type="EMBL" id="TFW30311.1"/>
    </source>
</evidence>
<accession>A0A4Y9SUL2</accession>
<dbReference type="Proteomes" id="UP000298438">
    <property type="component" value="Unassembled WGS sequence"/>
</dbReference>
<dbReference type="RefSeq" id="WP_135205213.1">
    <property type="nucleotide sequence ID" value="NZ_SPVF01000004.1"/>
</dbReference>
<name>A0A4Y9SUL2_9BURK</name>
<comment type="caution">
    <text evidence="1">The sequence shown here is derived from an EMBL/GenBank/DDBJ whole genome shotgun (WGS) entry which is preliminary data.</text>
</comment>
<dbReference type="Pfam" id="PF03993">
    <property type="entry name" value="DUF349"/>
    <property type="match status" value="2"/>
</dbReference>